<proteinExistence type="predicted"/>
<feature type="domain" description="Phosphoribosyltransferase" evidence="1">
    <location>
        <begin position="8"/>
        <end position="179"/>
    </location>
</feature>
<keyword evidence="2" id="KW-0328">Glycosyltransferase</keyword>
<dbReference type="CDD" id="cd06223">
    <property type="entry name" value="PRTases_typeI"/>
    <property type="match status" value="1"/>
</dbReference>
<dbReference type="Pfam" id="PF00156">
    <property type="entry name" value="Pribosyltran"/>
    <property type="match status" value="1"/>
</dbReference>
<dbReference type="RefSeq" id="WP_310521345.1">
    <property type="nucleotide sequence ID" value="NZ_BAABBS010000001.1"/>
</dbReference>
<sequence>MFRDRADAGAQLLARLDRFRGEDAVVLGLPRGGVPVAAEVARGLGLPLDVIVVRKLGLPHEPEVAMGAIGEGGARLVDAELLGQAGVSIAQLSAVERRERATLERRVRLLRRGADPILLEGRTAIVVDDGLATGSTAEVACRVARTLGARRVVLAVPVGPTDAAARVPSADEVVCVETPASFHAVGQRYEDFSPTSDEEVAALLEAARRRTGRTA</sequence>
<dbReference type="GO" id="GO:0016757">
    <property type="term" value="F:glycosyltransferase activity"/>
    <property type="evidence" value="ECO:0007669"/>
    <property type="project" value="UniProtKB-KW"/>
</dbReference>
<dbReference type="InterPro" id="IPR029057">
    <property type="entry name" value="PRTase-like"/>
</dbReference>
<dbReference type="SUPFAM" id="SSF53271">
    <property type="entry name" value="PRTase-like"/>
    <property type="match status" value="1"/>
</dbReference>
<keyword evidence="3" id="KW-1185">Reference proteome</keyword>
<evidence type="ECO:0000313" key="3">
    <source>
        <dbReference type="Proteomes" id="UP001260072"/>
    </source>
</evidence>
<dbReference type="InterPro" id="IPR000836">
    <property type="entry name" value="PRTase_dom"/>
</dbReference>
<organism evidence="2 3">
    <name type="scientific">Agromyces indicus</name>
    <dbReference type="NCBI Taxonomy" id="758919"/>
    <lineage>
        <taxon>Bacteria</taxon>
        <taxon>Bacillati</taxon>
        <taxon>Actinomycetota</taxon>
        <taxon>Actinomycetes</taxon>
        <taxon>Micrococcales</taxon>
        <taxon>Microbacteriaceae</taxon>
        <taxon>Agromyces</taxon>
    </lineage>
</organism>
<dbReference type="EMBL" id="JAVKGS010000003">
    <property type="protein sequence ID" value="MDR5693015.1"/>
    <property type="molecule type" value="Genomic_DNA"/>
</dbReference>
<evidence type="ECO:0000259" key="1">
    <source>
        <dbReference type="Pfam" id="PF00156"/>
    </source>
</evidence>
<accession>A0ABU1FP05</accession>
<dbReference type="Proteomes" id="UP001260072">
    <property type="component" value="Unassembled WGS sequence"/>
</dbReference>
<gene>
    <name evidence="2" type="ORF">RH861_13160</name>
</gene>
<reference evidence="3" key="1">
    <citation type="submission" date="2023-07" db="EMBL/GenBank/DDBJ databases">
        <title>Description of three actinobacteria isolated from air of manufacturing shop in a pharmaceutical factory.</title>
        <authorList>
            <person name="Zhang D.-F."/>
        </authorList>
    </citation>
    <scope>NUCLEOTIDE SEQUENCE [LARGE SCALE GENOMIC DNA]</scope>
    <source>
        <strain evidence="3">CCTCC AB 2011122</strain>
    </source>
</reference>
<comment type="caution">
    <text evidence="2">The sequence shown here is derived from an EMBL/GenBank/DDBJ whole genome shotgun (WGS) entry which is preliminary data.</text>
</comment>
<protein>
    <submittedName>
        <fullName evidence="2">Phosphoribosyltransferase family protein</fullName>
    </submittedName>
</protein>
<dbReference type="Gene3D" id="3.30.1310.20">
    <property type="entry name" value="PRTase-like"/>
    <property type="match status" value="1"/>
</dbReference>
<keyword evidence="2" id="KW-0808">Transferase</keyword>
<dbReference type="Gene3D" id="3.40.50.2020">
    <property type="match status" value="1"/>
</dbReference>
<evidence type="ECO:0000313" key="2">
    <source>
        <dbReference type="EMBL" id="MDR5693015.1"/>
    </source>
</evidence>
<name>A0ABU1FP05_9MICO</name>